<dbReference type="AlphaFoldDB" id="A0A7H4NYF5"/>
<dbReference type="Proteomes" id="UP000254571">
    <property type="component" value="Unassembled WGS sequence"/>
</dbReference>
<accession>A0A7H4NYF5</accession>
<proteinExistence type="predicted"/>
<dbReference type="SUPFAM" id="SSF52768">
    <property type="entry name" value="Arginase/deacetylase"/>
    <property type="match status" value="1"/>
</dbReference>
<dbReference type="GO" id="GO:0033972">
    <property type="term" value="F:proclavaminate amidinohydrolase activity"/>
    <property type="evidence" value="ECO:0007669"/>
    <property type="project" value="UniProtKB-EC"/>
</dbReference>
<gene>
    <name evidence="2" type="primary">pah</name>
    <name evidence="2" type="ORF">NCTC9149_01593</name>
</gene>
<protein>
    <submittedName>
        <fullName evidence="2">Agmatinase</fullName>
        <ecNumber evidence="2">3.5.3.22</ecNumber>
    </submittedName>
</protein>
<evidence type="ECO:0000313" key="3">
    <source>
        <dbReference type="Proteomes" id="UP000254571"/>
    </source>
</evidence>
<dbReference type="EC" id="3.5.3.22" evidence="2"/>
<name>A0A7H4NYF5_9ENTR</name>
<evidence type="ECO:0000313" key="2">
    <source>
        <dbReference type="EMBL" id="STW05220.1"/>
    </source>
</evidence>
<reference evidence="2 3" key="1">
    <citation type="submission" date="2018-06" db="EMBL/GenBank/DDBJ databases">
        <authorList>
            <consortium name="Pathogen Informatics"/>
            <person name="Doyle S."/>
        </authorList>
    </citation>
    <scope>NUCLEOTIDE SEQUENCE [LARGE SCALE GENOMIC DNA]</scope>
    <source>
        <strain evidence="2 3">NCTC9149</strain>
    </source>
</reference>
<dbReference type="Gene3D" id="3.40.800.10">
    <property type="entry name" value="Ureohydrolase domain"/>
    <property type="match status" value="1"/>
</dbReference>
<keyword evidence="2" id="KW-0378">Hydrolase</keyword>
<comment type="caution">
    <text evidence="2">The sequence shown here is derived from an EMBL/GenBank/DDBJ whole genome shotgun (WGS) entry which is preliminary data.</text>
</comment>
<dbReference type="EMBL" id="UGMX01000002">
    <property type="protein sequence ID" value="STW05220.1"/>
    <property type="molecule type" value="Genomic_DNA"/>
</dbReference>
<evidence type="ECO:0000256" key="1">
    <source>
        <dbReference type="SAM" id="MobiDB-lite"/>
    </source>
</evidence>
<organism evidence="2 3">
    <name type="scientific">Klebsiella grimontii</name>
    <dbReference type="NCBI Taxonomy" id="2058152"/>
    <lineage>
        <taxon>Bacteria</taxon>
        <taxon>Pseudomonadati</taxon>
        <taxon>Pseudomonadota</taxon>
        <taxon>Gammaproteobacteria</taxon>
        <taxon>Enterobacterales</taxon>
        <taxon>Enterobacteriaceae</taxon>
        <taxon>Klebsiella/Raoultella group</taxon>
        <taxon>Klebsiella</taxon>
    </lineage>
</organism>
<sequence>MTIATEKNYPQPQDGEIPRFSGLPTFFRLPFAPQAAELDIGIVGVPWDGGTTKPCGNSPRATRATQCLKPGASDPPDYPPFSL</sequence>
<feature type="region of interest" description="Disordered" evidence="1">
    <location>
        <begin position="48"/>
        <end position="83"/>
    </location>
</feature>
<dbReference type="InterPro" id="IPR023696">
    <property type="entry name" value="Ureohydrolase_dom_sf"/>
</dbReference>